<dbReference type="Proteomes" id="UP000199341">
    <property type="component" value="Unassembled WGS sequence"/>
</dbReference>
<keyword evidence="3" id="KW-0378">Hydrolase</keyword>
<name>A0A1H0DCK2_9ACTN</name>
<feature type="domain" description="Beta-lactamase-related" evidence="2">
    <location>
        <begin position="72"/>
        <end position="383"/>
    </location>
</feature>
<dbReference type="InterPro" id="IPR001466">
    <property type="entry name" value="Beta-lactam-related"/>
</dbReference>
<evidence type="ECO:0000256" key="1">
    <source>
        <dbReference type="SAM" id="SignalP"/>
    </source>
</evidence>
<keyword evidence="3" id="KW-0121">Carboxypeptidase</keyword>
<proteinExistence type="predicted"/>
<evidence type="ECO:0000259" key="2">
    <source>
        <dbReference type="Pfam" id="PF00144"/>
    </source>
</evidence>
<protein>
    <submittedName>
        <fullName evidence="3">D-alanyl-D-alanine carboxypeptidase</fullName>
    </submittedName>
</protein>
<evidence type="ECO:0000313" key="3">
    <source>
        <dbReference type="EMBL" id="SDN67987.1"/>
    </source>
</evidence>
<dbReference type="Gene3D" id="3.40.710.10">
    <property type="entry name" value="DD-peptidase/beta-lactamase superfamily"/>
    <property type="match status" value="1"/>
</dbReference>
<dbReference type="EMBL" id="FNIE01000005">
    <property type="protein sequence ID" value="SDN67987.1"/>
    <property type="molecule type" value="Genomic_DNA"/>
</dbReference>
<dbReference type="Pfam" id="PF00144">
    <property type="entry name" value="Beta-lactamase"/>
    <property type="match status" value="1"/>
</dbReference>
<organism evidence="3 4">
    <name type="scientific">Actinacidiphila guanduensis</name>
    <dbReference type="NCBI Taxonomy" id="310781"/>
    <lineage>
        <taxon>Bacteria</taxon>
        <taxon>Bacillati</taxon>
        <taxon>Actinomycetota</taxon>
        <taxon>Actinomycetes</taxon>
        <taxon>Kitasatosporales</taxon>
        <taxon>Streptomycetaceae</taxon>
        <taxon>Actinacidiphila</taxon>
    </lineage>
</organism>
<dbReference type="OrthoDB" id="5177574at2"/>
<feature type="chain" id="PRO_5011546718" evidence="1">
    <location>
        <begin position="34"/>
        <end position="405"/>
    </location>
</feature>
<keyword evidence="3" id="KW-0645">Protease</keyword>
<keyword evidence="1" id="KW-0732">Signal</keyword>
<dbReference type="GO" id="GO:0004180">
    <property type="term" value="F:carboxypeptidase activity"/>
    <property type="evidence" value="ECO:0007669"/>
    <property type="project" value="UniProtKB-KW"/>
</dbReference>
<dbReference type="InterPro" id="IPR012338">
    <property type="entry name" value="Beta-lactam/transpept-like"/>
</dbReference>
<evidence type="ECO:0000313" key="4">
    <source>
        <dbReference type="Proteomes" id="UP000199341"/>
    </source>
</evidence>
<dbReference type="SUPFAM" id="SSF56601">
    <property type="entry name" value="beta-lactamase/transpeptidase-like"/>
    <property type="match status" value="1"/>
</dbReference>
<dbReference type="RefSeq" id="WP_093784461.1">
    <property type="nucleotide sequence ID" value="NZ_FNIE01000005.1"/>
</dbReference>
<dbReference type="STRING" id="310781.SAMN05216259_105169"/>
<reference evidence="3 4" key="1">
    <citation type="submission" date="2016-10" db="EMBL/GenBank/DDBJ databases">
        <authorList>
            <person name="de Groot N.N."/>
        </authorList>
    </citation>
    <scope>NUCLEOTIDE SEQUENCE [LARGE SCALE GENOMIC DNA]</scope>
    <source>
        <strain evidence="3 4">CGMCC 4.2022</strain>
    </source>
</reference>
<sequence length="405" mass="42810">MRVAGTGRRAVTVAWAVALAATALGAVPAVAHAGHDGKAGPRGYTAADLQRDLAAVRAAGGGDVNVVARVDRAGQAPLRARFGTAGLGSRQPVPWAPEFRTASSTKTFTAVVVLQLVAEGRLSLDDTVDHWLPGVVAGNGNDGSLITVRNLLQQTSGLFDYVTDPAVQERMSGHFAENRYDDTPPEQLVAIAMTHPPLFRPGQGRWAYSNTNYLLAAMIAQKASGQDWAQLVEHRIIAPLGLRHTYIPGADPFLIGPHERVTVDGPDGTPVDLTEQSFQHTADSGVVSTPADLDTFFRALAGGRLLPAAQWAEMRQTVPYDDLPVPPAGRQGGYGLGLRVLPLTCGGTYDMHEGDGIGVYGRPAVRADGRRAVTVAITTTTALVDQTRVNEAVEALTDHALCDRG</sequence>
<dbReference type="PANTHER" id="PTHR46825:SF7">
    <property type="entry name" value="D-ALANYL-D-ALANINE CARBOXYPEPTIDASE"/>
    <property type="match status" value="1"/>
</dbReference>
<dbReference type="InterPro" id="IPR050491">
    <property type="entry name" value="AmpC-like"/>
</dbReference>
<keyword evidence="4" id="KW-1185">Reference proteome</keyword>
<feature type="signal peptide" evidence="1">
    <location>
        <begin position="1"/>
        <end position="33"/>
    </location>
</feature>
<gene>
    <name evidence="3" type="ORF">SAMN05216259_105169</name>
</gene>
<dbReference type="AlphaFoldDB" id="A0A1H0DCK2"/>
<accession>A0A1H0DCK2</accession>
<dbReference type="PANTHER" id="PTHR46825">
    <property type="entry name" value="D-ALANYL-D-ALANINE-CARBOXYPEPTIDASE/ENDOPEPTIDASE AMPH"/>
    <property type="match status" value="1"/>
</dbReference>